<evidence type="ECO:0000259" key="8">
    <source>
        <dbReference type="PROSITE" id="PS51387"/>
    </source>
</evidence>
<dbReference type="GO" id="GO:0004458">
    <property type="term" value="F:D-lactate dehydrogenase (cytochrome) activity"/>
    <property type="evidence" value="ECO:0007669"/>
    <property type="project" value="UniProtKB-EC"/>
</dbReference>
<evidence type="ECO:0000313" key="9">
    <source>
        <dbReference type="EMBL" id="RLL62710.1"/>
    </source>
</evidence>
<dbReference type="GO" id="GO:1903457">
    <property type="term" value="P:lactate catabolic process"/>
    <property type="evidence" value="ECO:0007669"/>
    <property type="project" value="TreeGrafter"/>
</dbReference>
<dbReference type="InterPro" id="IPR004113">
    <property type="entry name" value="FAD-bd_oxidored_4_C"/>
</dbReference>
<comment type="cofactor">
    <cofactor evidence="1">
        <name>FAD</name>
        <dbReference type="ChEBI" id="CHEBI:57692"/>
    </cofactor>
</comment>
<evidence type="ECO:0000256" key="3">
    <source>
        <dbReference type="ARBA" id="ARBA00022630"/>
    </source>
</evidence>
<dbReference type="PROSITE" id="PS51387">
    <property type="entry name" value="FAD_PCMH"/>
    <property type="match status" value="1"/>
</dbReference>
<name>A0A421BKB8_9RHOB</name>
<sequence length="461" mass="48838">MALAAAITALEALFGTRFTQTRPEREAHGHSEAWFPLTPPDAVVYPETTEEVAALMKICAAEGVPVTGWGAGTSLEGHALALKGGICVDFTRMNRIVDLSAEDRLVRIQPGLTREELNTELRATGLFFPVDPGANATLGGMASTRASGTTTVRYGTMRDNVAALEVVLADGRVIRTGSGAAKSASGYDLTALFLGAEGTLGLITELTLRLHGQPEAISSAVCAFDTLEAAVETVQTTIQMGIPMARIEFVDEEIARIFNAINGTHLPEKPHLMIEFHGSDATVAEDSRRFGEVVADMGGADFQWATTTEDRNRLWKMRHEAYLACLASRPGSMGLITDVCVPISRLPEAVERGREMIAKAGLVGPILGHVGDGNFHAILLLRRDDAGELAKAKEVAHDLAHMALEMGGTITGEHGIGAGKRGLMAAEHAAAWQVMGQLKAALDPQGLLNPGKIVPGPEDAA</sequence>
<keyword evidence="4" id="KW-0274">FAD</keyword>
<dbReference type="FunFam" id="3.30.465.10:FF:000016">
    <property type="entry name" value="probable D-lactate dehydrogenase, mitochondrial"/>
    <property type="match status" value="1"/>
</dbReference>
<dbReference type="FunFam" id="3.30.70.2740:FF:000001">
    <property type="entry name" value="D-lactate dehydrogenase mitochondrial"/>
    <property type="match status" value="1"/>
</dbReference>
<evidence type="ECO:0000256" key="7">
    <source>
        <dbReference type="ARBA" id="ARBA00038897"/>
    </source>
</evidence>
<dbReference type="EMBL" id="RCHI01000020">
    <property type="protein sequence ID" value="RLL62710.1"/>
    <property type="molecule type" value="Genomic_DNA"/>
</dbReference>
<dbReference type="SUPFAM" id="SSF56176">
    <property type="entry name" value="FAD-binding/transporter-associated domain-like"/>
    <property type="match status" value="1"/>
</dbReference>
<dbReference type="PANTHER" id="PTHR11748">
    <property type="entry name" value="D-LACTATE DEHYDROGENASE"/>
    <property type="match status" value="1"/>
</dbReference>
<dbReference type="Pfam" id="PF02913">
    <property type="entry name" value="FAD-oxidase_C"/>
    <property type="match status" value="1"/>
</dbReference>
<feature type="domain" description="FAD-binding PCMH-type" evidence="8">
    <location>
        <begin position="36"/>
        <end position="213"/>
    </location>
</feature>
<keyword evidence="5" id="KW-0809">Transit peptide</keyword>
<dbReference type="InterPro" id="IPR016164">
    <property type="entry name" value="FAD-linked_Oxase-like_C"/>
</dbReference>
<reference evidence="9 10" key="1">
    <citation type="submission" date="2018-10" db="EMBL/GenBank/DDBJ databases">
        <title>Rhodobacter sp . BO-81.</title>
        <authorList>
            <person name="Im W.T."/>
        </authorList>
    </citation>
    <scope>NUCLEOTIDE SEQUENCE [LARGE SCALE GENOMIC DNA]</scope>
    <source>
        <strain evidence="9 10">BO-81</strain>
    </source>
</reference>
<evidence type="ECO:0000256" key="6">
    <source>
        <dbReference type="ARBA" id="ARBA00023002"/>
    </source>
</evidence>
<proteinExistence type="inferred from homology"/>
<comment type="caution">
    <text evidence="9">The sequence shown here is derived from an EMBL/GenBank/DDBJ whole genome shotgun (WGS) entry which is preliminary data.</text>
</comment>
<dbReference type="EC" id="1.1.2.4" evidence="7"/>
<comment type="similarity">
    <text evidence="2">Belongs to the FAD-binding oxidoreductase/transferase type 4 family.</text>
</comment>
<dbReference type="Gene3D" id="1.10.45.10">
    <property type="entry name" value="Vanillyl-alcohol Oxidase, Chain A, domain 4"/>
    <property type="match status" value="1"/>
</dbReference>
<gene>
    <name evidence="9" type="ORF">DYS74_16480</name>
</gene>
<protein>
    <recommendedName>
        <fullName evidence="7">D-lactate dehydrogenase (cytochrome)</fullName>
        <ecNumber evidence="7">1.1.2.4</ecNumber>
    </recommendedName>
</protein>
<dbReference type="GO" id="GO:0071949">
    <property type="term" value="F:FAD binding"/>
    <property type="evidence" value="ECO:0007669"/>
    <property type="project" value="InterPro"/>
</dbReference>
<keyword evidence="10" id="KW-1185">Reference proteome</keyword>
<dbReference type="Proteomes" id="UP000279673">
    <property type="component" value="Unassembled WGS sequence"/>
</dbReference>
<accession>A0A421BKB8</accession>
<keyword evidence="6" id="KW-0560">Oxidoreductase</keyword>
<dbReference type="GO" id="GO:0008720">
    <property type="term" value="F:D-lactate dehydrogenase (NAD+) activity"/>
    <property type="evidence" value="ECO:0007669"/>
    <property type="project" value="TreeGrafter"/>
</dbReference>
<evidence type="ECO:0000256" key="5">
    <source>
        <dbReference type="ARBA" id="ARBA00022946"/>
    </source>
</evidence>
<dbReference type="PANTHER" id="PTHR11748:SF111">
    <property type="entry name" value="D-LACTATE DEHYDROGENASE, MITOCHONDRIAL-RELATED"/>
    <property type="match status" value="1"/>
</dbReference>
<dbReference type="RefSeq" id="WP_121534780.1">
    <property type="nucleotide sequence ID" value="NZ_RCHI01000020.1"/>
</dbReference>
<dbReference type="InterPro" id="IPR016171">
    <property type="entry name" value="Vanillyl_alc_oxidase_C-sub2"/>
</dbReference>
<dbReference type="InterPro" id="IPR016169">
    <property type="entry name" value="FAD-bd_PCMH_sub2"/>
</dbReference>
<evidence type="ECO:0000256" key="2">
    <source>
        <dbReference type="ARBA" id="ARBA00008000"/>
    </source>
</evidence>
<dbReference type="InterPro" id="IPR036318">
    <property type="entry name" value="FAD-bd_PCMH-like_sf"/>
</dbReference>
<evidence type="ECO:0000313" key="10">
    <source>
        <dbReference type="Proteomes" id="UP000279673"/>
    </source>
</evidence>
<organism evidence="9 10">
    <name type="scientific">Paenirhodobacter hankyongi</name>
    <dbReference type="NCBI Taxonomy" id="2294033"/>
    <lineage>
        <taxon>Bacteria</taxon>
        <taxon>Pseudomonadati</taxon>
        <taxon>Pseudomonadota</taxon>
        <taxon>Alphaproteobacteria</taxon>
        <taxon>Rhodobacterales</taxon>
        <taxon>Rhodobacter group</taxon>
        <taxon>Paenirhodobacter</taxon>
    </lineage>
</organism>
<dbReference type="Pfam" id="PF01565">
    <property type="entry name" value="FAD_binding_4"/>
    <property type="match status" value="1"/>
</dbReference>
<dbReference type="SUPFAM" id="SSF55103">
    <property type="entry name" value="FAD-linked oxidases, C-terminal domain"/>
    <property type="match status" value="1"/>
</dbReference>
<dbReference type="FunFam" id="1.10.45.10:FF:000001">
    <property type="entry name" value="D-lactate dehydrogenase mitochondrial"/>
    <property type="match status" value="1"/>
</dbReference>
<evidence type="ECO:0000256" key="1">
    <source>
        <dbReference type="ARBA" id="ARBA00001974"/>
    </source>
</evidence>
<evidence type="ECO:0000256" key="4">
    <source>
        <dbReference type="ARBA" id="ARBA00022827"/>
    </source>
</evidence>
<dbReference type="Gene3D" id="3.30.465.10">
    <property type="match status" value="1"/>
</dbReference>
<dbReference type="Gene3D" id="3.30.70.2740">
    <property type="match status" value="1"/>
</dbReference>
<dbReference type="InterPro" id="IPR016166">
    <property type="entry name" value="FAD-bd_PCMH"/>
</dbReference>
<dbReference type="InterPro" id="IPR006094">
    <property type="entry name" value="Oxid_FAD_bind_N"/>
</dbReference>
<keyword evidence="3" id="KW-0285">Flavoprotein</keyword>
<dbReference type="AlphaFoldDB" id="A0A421BKB8"/>